<dbReference type="Proteomes" id="UP001139971">
    <property type="component" value="Unassembled WGS sequence"/>
</dbReference>
<name>A0A9X3YMC8_9GAMM</name>
<comment type="caution">
    <text evidence="3">The sequence shown here is derived from an EMBL/GenBank/DDBJ whole genome shotgun (WGS) entry which is preliminary data.</text>
</comment>
<keyword evidence="1" id="KW-0863">Zinc-finger</keyword>
<dbReference type="AlphaFoldDB" id="A0A9X3YMC8"/>
<protein>
    <submittedName>
        <fullName evidence="3">SWIM zinc finger family protein</fullName>
    </submittedName>
</protein>
<keyword evidence="1" id="KW-0862">Zinc</keyword>
<evidence type="ECO:0000313" key="3">
    <source>
        <dbReference type="EMBL" id="MDC8013381.1"/>
    </source>
</evidence>
<evidence type="ECO:0000313" key="4">
    <source>
        <dbReference type="Proteomes" id="UP001139971"/>
    </source>
</evidence>
<evidence type="ECO:0000259" key="2">
    <source>
        <dbReference type="PROSITE" id="PS50966"/>
    </source>
</evidence>
<reference evidence="3" key="1">
    <citation type="submission" date="2023-02" db="EMBL/GenBank/DDBJ databases">
        <title>Tahibacter soli sp. nov. isolated from soil.</title>
        <authorList>
            <person name="Baek J.H."/>
            <person name="Lee J.K."/>
            <person name="Choi D.G."/>
            <person name="Jeon C.O."/>
        </authorList>
    </citation>
    <scope>NUCLEOTIDE SEQUENCE</scope>
    <source>
        <strain evidence="3">BL</strain>
    </source>
</reference>
<keyword evidence="4" id="KW-1185">Reference proteome</keyword>
<dbReference type="PROSITE" id="PS50966">
    <property type="entry name" value="ZF_SWIM"/>
    <property type="match status" value="2"/>
</dbReference>
<organism evidence="3 4">
    <name type="scientific">Tahibacter soli</name>
    <dbReference type="NCBI Taxonomy" id="2983605"/>
    <lineage>
        <taxon>Bacteria</taxon>
        <taxon>Pseudomonadati</taxon>
        <taxon>Pseudomonadota</taxon>
        <taxon>Gammaproteobacteria</taxon>
        <taxon>Lysobacterales</taxon>
        <taxon>Rhodanobacteraceae</taxon>
        <taxon>Tahibacter</taxon>
    </lineage>
</organism>
<dbReference type="GO" id="GO:0008270">
    <property type="term" value="F:zinc ion binding"/>
    <property type="evidence" value="ECO:0007669"/>
    <property type="project" value="UniProtKB-KW"/>
</dbReference>
<keyword evidence="1" id="KW-0479">Metal-binding</keyword>
<proteinExistence type="predicted"/>
<dbReference type="Pfam" id="PF04434">
    <property type="entry name" value="SWIM"/>
    <property type="match status" value="2"/>
</dbReference>
<dbReference type="EMBL" id="JAOVZO020000017">
    <property type="protein sequence ID" value="MDC8013381.1"/>
    <property type="molecule type" value="Genomic_DNA"/>
</dbReference>
<sequence length="642" mass="67204">MRTDLLALGSEALTQLSNAGLYKRAQREFDGGYRPELRVADDGAVHGRYADGVEASLPAGASLREGRCTCGAAGICRHRLALVLAYQSHASAASATPAPPADPSSIDEAALVASLPRAIVEAARRLTARGLVVDVERASAADPIATARLPTATVRFLAGADLAFARCDCALGERCEHVVLAVRAFRLAAERDAGAPRARVELGARDDATAEQWPAVDALVALVVERGVAAGAATHAAALTAAFDEARERRATWLTFALEALQEWLHGFDARSARYRTEDGIALVAELAARTRAASGAGALSRRDVLGVDEPMESELGRTRLVSLGARVQVDGGTRVARVALIDPDTGTRLVVRHESTVAAEAAPGAIERLRVAPGVALGALARGQIVATTLRRRANGELKIGATWGGRLSLTPQNGDWRTLPAAAVIRDLAAWRDAEREAAPGVLRPRHGLADFRVIALDTVRDVAYDPVEQCLTAWCEDAAGNAFALVREHDGAAPGALDALYAALTGADGAPRFVAGPLRRDGAFVRVDPWSVATTTRLCVPDTENATGALAAAPVGRLPRAHDPLASVLHDAALVLAEALHRGLRDAGEGWRERAGGAAAKLDAVGFATLAAGIGAAARGERRAIADHCLRLKSLVERL</sequence>
<evidence type="ECO:0000256" key="1">
    <source>
        <dbReference type="PROSITE-ProRule" id="PRU00325"/>
    </source>
</evidence>
<dbReference type="InterPro" id="IPR007527">
    <property type="entry name" value="Znf_SWIM"/>
</dbReference>
<gene>
    <name evidence="3" type="ORF">OD750_012625</name>
</gene>
<accession>A0A9X3YMC8</accession>
<feature type="domain" description="SWIM-type" evidence="2">
    <location>
        <begin position="152"/>
        <end position="186"/>
    </location>
</feature>
<feature type="domain" description="SWIM-type" evidence="2">
    <location>
        <begin position="53"/>
        <end position="87"/>
    </location>
</feature>
<dbReference type="RefSeq" id="WP_263545590.1">
    <property type="nucleotide sequence ID" value="NZ_JAOVZO020000017.1"/>
</dbReference>